<dbReference type="Pfam" id="PF17921">
    <property type="entry name" value="Integrase_H2C2"/>
    <property type="match status" value="1"/>
</dbReference>
<dbReference type="Gene3D" id="3.10.10.10">
    <property type="entry name" value="HIV Type 1 Reverse Transcriptase, subunit A, domain 1"/>
    <property type="match status" value="1"/>
</dbReference>
<accession>A0A8C7WP71</accession>
<dbReference type="InterPro" id="IPR000477">
    <property type="entry name" value="RT_dom"/>
</dbReference>
<dbReference type="GO" id="GO:0004523">
    <property type="term" value="F:RNA-DNA hybrid ribonuclease activity"/>
    <property type="evidence" value="ECO:0007669"/>
    <property type="project" value="UniProtKB-EC"/>
</dbReference>
<dbReference type="GO" id="GO:0003964">
    <property type="term" value="F:RNA-directed DNA polymerase activity"/>
    <property type="evidence" value="ECO:0007669"/>
    <property type="project" value="UniProtKB-KW"/>
</dbReference>
<dbReference type="InterPro" id="IPR012337">
    <property type="entry name" value="RNaseH-like_sf"/>
</dbReference>
<dbReference type="GO" id="GO:0003676">
    <property type="term" value="F:nucleic acid binding"/>
    <property type="evidence" value="ECO:0007669"/>
    <property type="project" value="InterPro"/>
</dbReference>
<evidence type="ECO:0000256" key="4">
    <source>
        <dbReference type="ARBA" id="ARBA00022679"/>
    </source>
</evidence>
<dbReference type="GO" id="GO:0008233">
    <property type="term" value="F:peptidase activity"/>
    <property type="evidence" value="ECO:0007669"/>
    <property type="project" value="UniProtKB-KW"/>
</dbReference>
<keyword evidence="4" id="KW-0808">Transferase</keyword>
<evidence type="ECO:0000256" key="6">
    <source>
        <dbReference type="ARBA" id="ARBA00022722"/>
    </source>
</evidence>
<dbReference type="Gene3D" id="3.30.70.270">
    <property type="match status" value="2"/>
</dbReference>
<dbReference type="FunFam" id="3.30.70.270:FF:000020">
    <property type="entry name" value="Transposon Tf2-6 polyprotein-like Protein"/>
    <property type="match status" value="1"/>
</dbReference>
<reference evidence="13" key="2">
    <citation type="submission" date="2025-09" db="UniProtKB">
        <authorList>
            <consortium name="Ensembl"/>
        </authorList>
    </citation>
    <scope>IDENTIFICATION</scope>
</reference>
<keyword evidence="14" id="KW-1185">Reference proteome</keyword>
<feature type="domain" description="Integrase catalytic" evidence="12">
    <location>
        <begin position="538"/>
        <end position="696"/>
    </location>
</feature>
<dbReference type="CDD" id="cd09274">
    <property type="entry name" value="RNase_HI_RT_Ty3"/>
    <property type="match status" value="1"/>
</dbReference>
<dbReference type="FunFam" id="1.10.340.70:FF:000001">
    <property type="entry name" value="Retrovirus-related Pol polyprotein from transposon gypsy-like Protein"/>
    <property type="match status" value="1"/>
</dbReference>
<dbReference type="InterPro" id="IPR036397">
    <property type="entry name" value="RNaseH_sf"/>
</dbReference>
<evidence type="ECO:0000259" key="11">
    <source>
        <dbReference type="PROSITE" id="PS50878"/>
    </source>
</evidence>
<protein>
    <recommendedName>
        <fullName evidence="10">Gypsy retrotransposon integrase-like protein 1</fullName>
        <ecNumber evidence="2">3.1.26.4</ecNumber>
    </recommendedName>
</protein>
<dbReference type="Ensembl" id="ENSOSIT00000001272.1">
    <property type="protein sequence ID" value="ENSOSIP00000001187.1"/>
    <property type="gene ID" value="ENSOSIG00000000638.1"/>
</dbReference>
<evidence type="ECO:0000256" key="3">
    <source>
        <dbReference type="ARBA" id="ARBA00022670"/>
    </source>
</evidence>
<dbReference type="InterPro" id="IPR041577">
    <property type="entry name" value="RT_RNaseH_2"/>
</dbReference>
<keyword evidence="5" id="KW-0548">Nucleotidyltransferase</keyword>
<evidence type="ECO:0000256" key="1">
    <source>
        <dbReference type="ARBA" id="ARBA00010879"/>
    </source>
</evidence>
<dbReference type="Gene3D" id="3.30.420.10">
    <property type="entry name" value="Ribonuclease H-like superfamily/Ribonuclease H"/>
    <property type="match status" value="1"/>
</dbReference>
<dbReference type="CDD" id="cd01647">
    <property type="entry name" value="RT_LTR"/>
    <property type="match status" value="1"/>
</dbReference>
<evidence type="ECO:0000313" key="13">
    <source>
        <dbReference type="Ensembl" id="ENSOSIP00000001187.1"/>
    </source>
</evidence>
<dbReference type="EC" id="3.1.26.4" evidence="2"/>
<dbReference type="PANTHER" id="PTHR37984:SF15">
    <property type="entry name" value="INTEGRASE CATALYTIC DOMAIN-CONTAINING PROTEIN"/>
    <property type="match status" value="1"/>
</dbReference>
<dbReference type="Pfam" id="PF00665">
    <property type="entry name" value="rve"/>
    <property type="match status" value="1"/>
</dbReference>
<dbReference type="Pfam" id="PF17919">
    <property type="entry name" value="RT_RNaseH_2"/>
    <property type="match status" value="1"/>
</dbReference>
<sequence length="766" mass="87680">MHERDRPKTAFTTPFGLYEYVRMPFGVCNGPATFQRLMQATMNDLIFQILLVYLDDILVFSETFDQHLERLEAVLKRLAETGLKVKLQKCAFLQRSVKFLGHQVSAEGVGTDPSKVSAVKDWKVPTTVKELQSFLGFCSYYRKFIKGFSQIAGPLHDVVHKCSKTKLGKLRDLWTPECISAFELLKETLTSAPILGFADFTQPFMVETDASLHGLGAVLSQQQGDTRRVIAYASRRLRPAERNDRNYSAMKLELLALKWAVAEKFRSYLLGSKFVVLTDNNPLCHLKTAKLGAIEQRWMAQLSIFDFEVKYRPGCGNAAADALSRQEFAGESETDPDSDLDDCIPLCNLIRAGSPLELDVVEKGLECCRIRQIRAMELGPGGTKEQGNTPTLPGYTRAQLMEFQRNDLTLQEFKVFWDKKRKPTPKERAGLSKPVKRLLKQWSFIQQREGLFYRVVSEPCHGEVWQLLLPSCLKDQVLESVHNNMGHQGRERTVKLLKDRCFWVGLYEDVDKWISNCERCLLSKMPQPKINAPVQAFMASRPLEVIAVDFTVLEPASDGRENVLVVTDVFTKFTQAFPTKDQKADTTAKILLREWFMKYGVPQRLHSDQGRNFESQIIAELCKLYGVKKSRTTPYRPQGNAQCERYNRTLHDLLRTLPPEKKRRWTEFLPEVVHAYNVTPHSTTGYSPYFLLFGVEPYLPVDALLGSEHVTDHKQDWLSIHRERLKQAHVRAKEYTEQKAAERISYLNKKVYCPAINTGQLVLLRH</sequence>
<keyword evidence="7" id="KW-0255">Endonuclease</keyword>
<dbReference type="InterPro" id="IPR043502">
    <property type="entry name" value="DNA/RNA_pol_sf"/>
</dbReference>
<dbReference type="GO" id="GO:0015074">
    <property type="term" value="P:DNA integration"/>
    <property type="evidence" value="ECO:0007669"/>
    <property type="project" value="InterPro"/>
</dbReference>
<dbReference type="SUPFAM" id="SSF53098">
    <property type="entry name" value="Ribonuclease H-like"/>
    <property type="match status" value="1"/>
</dbReference>
<dbReference type="Gene3D" id="1.10.340.70">
    <property type="match status" value="1"/>
</dbReference>
<proteinExistence type="inferred from homology"/>
<evidence type="ECO:0000256" key="8">
    <source>
        <dbReference type="ARBA" id="ARBA00022801"/>
    </source>
</evidence>
<evidence type="ECO:0000313" key="14">
    <source>
        <dbReference type="Proteomes" id="UP000694383"/>
    </source>
</evidence>
<dbReference type="Proteomes" id="UP000694383">
    <property type="component" value="Unplaced"/>
</dbReference>
<dbReference type="SUPFAM" id="SSF56672">
    <property type="entry name" value="DNA/RNA polymerases"/>
    <property type="match status" value="1"/>
</dbReference>
<evidence type="ECO:0000256" key="2">
    <source>
        <dbReference type="ARBA" id="ARBA00012180"/>
    </source>
</evidence>
<dbReference type="InterPro" id="IPR050951">
    <property type="entry name" value="Retrovirus_Pol_polyprotein"/>
</dbReference>
<dbReference type="Pfam" id="PF00078">
    <property type="entry name" value="RVT_1"/>
    <property type="match status" value="1"/>
</dbReference>
<evidence type="ECO:0000256" key="9">
    <source>
        <dbReference type="ARBA" id="ARBA00022918"/>
    </source>
</evidence>
<evidence type="ECO:0000256" key="5">
    <source>
        <dbReference type="ARBA" id="ARBA00022695"/>
    </source>
</evidence>
<dbReference type="InterPro" id="IPR001584">
    <property type="entry name" value="Integrase_cat-core"/>
</dbReference>
<dbReference type="AlphaFoldDB" id="A0A8C7WP71"/>
<reference evidence="13" key="1">
    <citation type="submission" date="2025-08" db="UniProtKB">
        <authorList>
            <consortium name="Ensembl"/>
        </authorList>
    </citation>
    <scope>IDENTIFICATION</scope>
</reference>
<comment type="similarity">
    <text evidence="1">Belongs to the beta type-B retroviral polymerase family. HERV class-II K(HML-2) pol subfamily.</text>
</comment>
<evidence type="ECO:0000256" key="10">
    <source>
        <dbReference type="ARBA" id="ARBA00039658"/>
    </source>
</evidence>
<dbReference type="InterPro" id="IPR043128">
    <property type="entry name" value="Rev_trsase/Diguanyl_cyclase"/>
</dbReference>
<keyword evidence="6" id="KW-0540">Nuclease</keyword>
<dbReference type="InterPro" id="IPR041588">
    <property type="entry name" value="Integrase_H2C2"/>
</dbReference>
<keyword evidence="8" id="KW-0378">Hydrolase</keyword>
<dbReference type="FunFam" id="3.10.10.10:FF:000007">
    <property type="entry name" value="Retrovirus-related Pol polyprotein from transposon 17.6-like Protein"/>
    <property type="match status" value="1"/>
</dbReference>
<dbReference type="GeneTree" id="ENSGT01100000263500"/>
<evidence type="ECO:0000259" key="12">
    <source>
        <dbReference type="PROSITE" id="PS50994"/>
    </source>
</evidence>
<dbReference type="FunFam" id="3.30.420.10:FF:000032">
    <property type="entry name" value="Retrovirus-related Pol polyprotein from transposon 297-like Protein"/>
    <property type="match status" value="1"/>
</dbReference>
<dbReference type="FunFam" id="3.10.20.370:FF:000001">
    <property type="entry name" value="Retrovirus-related Pol polyprotein from transposon 17.6-like protein"/>
    <property type="match status" value="1"/>
</dbReference>
<dbReference type="FunFam" id="3.30.70.270:FF:000003">
    <property type="entry name" value="Transposon Ty3-G Gag-Pol polyprotein"/>
    <property type="match status" value="1"/>
</dbReference>
<evidence type="ECO:0000256" key="7">
    <source>
        <dbReference type="ARBA" id="ARBA00022759"/>
    </source>
</evidence>
<feature type="domain" description="Reverse transcriptase" evidence="11">
    <location>
        <begin position="1"/>
        <end position="104"/>
    </location>
</feature>
<keyword evidence="3" id="KW-0645">Protease</keyword>
<organism evidence="13 14">
    <name type="scientific">Oryzias sinensis</name>
    <name type="common">Chinese medaka</name>
    <dbReference type="NCBI Taxonomy" id="183150"/>
    <lineage>
        <taxon>Eukaryota</taxon>
        <taxon>Metazoa</taxon>
        <taxon>Chordata</taxon>
        <taxon>Craniata</taxon>
        <taxon>Vertebrata</taxon>
        <taxon>Euteleostomi</taxon>
        <taxon>Actinopterygii</taxon>
        <taxon>Neopterygii</taxon>
        <taxon>Teleostei</taxon>
        <taxon>Neoteleostei</taxon>
        <taxon>Acanthomorphata</taxon>
        <taxon>Ovalentaria</taxon>
        <taxon>Atherinomorphae</taxon>
        <taxon>Beloniformes</taxon>
        <taxon>Adrianichthyidae</taxon>
        <taxon>Oryziinae</taxon>
        <taxon>Oryzias</taxon>
    </lineage>
</organism>
<keyword evidence="9" id="KW-0695">RNA-directed DNA polymerase</keyword>
<dbReference type="PROSITE" id="PS50878">
    <property type="entry name" value="RT_POL"/>
    <property type="match status" value="1"/>
</dbReference>
<name>A0A8C7WP71_9TELE</name>
<dbReference type="PANTHER" id="PTHR37984">
    <property type="entry name" value="PROTEIN CBG26694"/>
    <property type="match status" value="1"/>
</dbReference>
<dbReference type="PROSITE" id="PS50994">
    <property type="entry name" value="INTEGRASE"/>
    <property type="match status" value="1"/>
</dbReference>
<dbReference type="GO" id="GO:0006508">
    <property type="term" value="P:proteolysis"/>
    <property type="evidence" value="ECO:0007669"/>
    <property type="project" value="UniProtKB-KW"/>
</dbReference>